<sequence length="79" mass="9196">MSKGNEQKIEFCIELQISAVIKLIVNKYAKSIEEATNILYKSETYKILIDKETGLWAESPYYVLQSLEQELCGISREYR</sequence>
<evidence type="ECO:0000313" key="1">
    <source>
        <dbReference type="EMBL" id="SKB01294.1"/>
    </source>
</evidence>
<gene>
    <name evidence="1" type="ORF">SAMN05443428_1563</name>
</gene>
<evidence type="ECO:0000313" key="2">
    <source>
        <dbReference type="Proteomes" id="UP000190105"/>
    </source>
</evidence>
<dbReference type="Proteomes" id="UP000190105">
    <property type="component" value="Unassembled WGS sequence"/>
</dbReference>
<proteinExistence type="predicted"/>
<dbReference type="OrthoDB" id="1974795at2"/>
<dbReference type="RefSeq" id="WP_078697917.1">
    <property type="nucleotide sequence ID" value="NZ_FUYH01000056.1"/>
</dbReference>
<dbReference type="STRING" id="1147123.SAMN05443428_1563"/>
<keyword evidence="2" id="KW-1185">Reference proteome</keyword>
<name>A0A1T4YHM7_9CLOT</name>
<protein>
    <submittedName>
        <fullName evidence="1">Uncharacterized protein</fullName>
    </submittedName>
</protein>
<dbReference type="AlphaFoldDB" id="A0A1T4YHM7"/>
<reference evidence="2" key="1">
    <citation type="submission" date="2017-02" db="EMBL/GenBank/DDBJ databases">
        <authorList>
            <person name="Varghese N."/>
            <person name="Submissions S."/>
        </authorList>
    </citation>
    <scope>NUCLEOTIDE SEQUENCE [LARGE SCALE GENOMIC DNA]</scope>
    <source>
        <strain evidence="2">USBA 833</strain>
    </source>
</reference>
<organism evidence="1 2">
    <name type="scientific">Caloramator quimbayensis</name>
    <dbReference type="NCBI Taxonomy" id="1147123"/>
    <lineage>
        <taxon>Bacteria</taxon>
        <taxon>Bacillati</taxon>
        <taxon>Bacillota</taxon>
        <taxon>Clostridia</taxon>
        <taxon>Eubacteriales</taxon>
        <taxon>Clostridiaceae</taxon>
        <taxon>Caloramator</taxon>
    </lineage>
</organism>
<accession>A0A1T4YHM7</accession>
<dbReference type="EMBL" id="FUYH01000056">
    <property type="protein sequence ID" value="SKB01294.1"/>
    <property type="molecule type" value="Genomic_DNA"/>
</dbReference>